<dbReference type="PRINTS" id="PR00412">
    <property type="entry name" value="EPOXHYDRLASE"/>
</dbReference>
<dbReference type="Pfam" id="PF00561">
    <property type="entry name" value="Abhydrolase_1"/>
    <property type="match status" value="1"/>
</dbReference>
<dbReference type="OrthoDB" id="408373at2759"/>
<keyword evidence="6" id="KW-1185">Reference proteome</keyword>
<dbReference type="InterPro" id="IPR029058">
    <property type="entry name" value="AB_hydrolase_fold"/>
</dbReference>
<gene>
    <name evidence="5" type="ORF">K435DRAFT_776161</name>
</gene>
<organism evidence="5 6">
    <name type="scientific">Dendrothele bispora (strain CBS 962.96)</name>
    <dbReference type="NCBI Taxonomy" id="1314807"/>
    <lineage>
        <taxon>Eukaryota</taxon>
        <taxon>Fungi</taxon>
        <taxon>Dikarya</taxon>
        <taxon>Basidiomycota</taxon>
        <taxon>Agaricomycotina</taxon>
        <taxon>Agaricomycetes</taxon>
        <taxon>Agaricomycetidae</taxon>
        <taxon>Agaricales</taxon>
        <taxon>Agaricales incertae sedis</taxon>
        <taxon>Dendrothele</taxon>
    </lineage>
</organism>
<dbReference type="AlphaFoldDB" id="A0A4S8MF51"/>
<evidence type="ECO:0000313" key="6">
    <source>
        <dbReference type="Proteomes" id="UP000297245"/>
    </source>
</evidence>
<dbReference type="EMBL" id="ML179093">
    <property type="protein sequence ID" value="THV01207.1"/>
    <property type="molecule type" value="Genomic_DNA"/>
</dbReference>
<evidence type="ECO:0000256" key="2">
    <source>
        <dbReference type="ARBA" id="ARBA00038334"/>
    </source>
</evidence>
<name>A0A4S8MF51_DENBC</name>
<protein>
    <submittedName>
        <fullName evidence="5">Alpha/beta-hydrolase</fullName>
    </submittedName>
</protein>
<sequence>MATTTTTLGRLSKLLLLTALYSSLSLVISVSAEHEHVYSGFNPRAYDKRTVRCKAVKRDEGNKVVDIDLTYVDINPTAPQTLLMVHGWPSLWSSWAYQIQEFKDDYHLVIPDLRGFGDSGHPGDVKSSGTLYDIVGDLDCILDDVGVKKGVVCVGHDWGAAVCYEAGRSRPDIFSGVIGGVVPYIPSSSPTFTPTSSLVPFLPKLAYQLYFDSNTSLAIAELNKDKRKSLRSTLRMKESPVPDTFLTSKENYLRAWDDWLKEQGKEEEGIPAIPFLSREEEDYFVESYERSGFDYTLQFYTTENREASWKFAHDQGNFTLPQPVLAILPLEDPVADWQVASKILGSEQFLPRLTTEMLPGEHWVQLDHPDLFNEKMRKWLEVYFPPGIADAPPAEEKEGHDEL</sequence>
<dbReference type="SUPFAM" id="SSF53474">
    <property type="entry name" value="alpha/beta-Hydrolases"/>
    <property type="match status" value="1"/>
</dbReference>
<feature type="domain" description="AB hydrolase-1" evidence="4">
    <location>
        <begin position="81"/>
        <end position="369"/>
    </location>
</feature>
<evidence type="ECO:0000259" key="4">
    <source>
        <dbReference type="Pfam" id="PF00561"/>
    </source>
</evidence>
<reference evidence="5 6" key="1">
    <citation type="journal article" date="2019" name="Nat. Ecol. Evol.">
        <title>Megaphylogeny resolves global patterns of mushroom evolution.</title>
        <authorList>
            <person name="Varga T."/>
            <person name="Krizsan K."/>
            <person name="Foldi C."/>
            <person name="Dima B."/>
            <person name="Sanchez-Garcia M."/>
            <person name="Sanchez-Ramirez S."/>
            <person name="Szollosi G.J."/>
            <person name="Szarkandi J.G."/>
            <person name="Papp V."/>
            <person name="Albert L."/>
            <person name="Andreopoulos W."/>
            <person name="Angelini C."/>
            <person name="Antonin V."/>
            <person name="Barry K.W."/>
            <person name="Bougher N.L."/>
            <person name="Buchanan P."/>
            <person name="Buyck B."/>
            <person name="Bense V."/>
            <person name="Catcheside P."/>
            <person name="Chovatia M."/>
            <person name="Cooper J."/>
            <person name="Damon W."/>
            <person name="Desjardin D."/>
            <person name="Finy P."/>
            <person name="Geml J."/>
            <person name="Haridas S."/>
            <person name="Hughes K."/>
            <person name="Justo A."/>
            <person name="Karasinski D."/>
            <person name="Kautmanova I."/>
            <person name="Kiss B."/>
            <person name="Kocsube S."/>
            <person name="Kotiranta H."/>
            <person name="LaButti K.M."/>
            <person name="Lechner B.E."/>
            <person name="Liimatainen K."/>
            <person name="Lipzen A."/>
            <person name="Lukacs Z."/>
            <person name="Mihaltcheva S."/>
            <person name="Morgado L.N."/>
            <person name="Niskanen T."/>
            <person name="Noordeloos M.E."/>
            <person name="Ohm R.A."/>
            <person name="Ortiz-Santana B."/>
            <person name="Ovrebo C."/>
            <person name="Racz N."/>
            <person name="Riley R."/>
            <person name="Savchenko A."/>
            <person name="Shiryaev A."/>
            <person name="Soop K."/>
            <person name="Spirin V."/>
            <person name="Szebenyi C."/>
            <person name="Tomsovsky M."/>
            <person name="Tulloss R.E."/>
            <person name="Uehling J."/>
            <person name="Grigoriev I.V."/>
            <person name="Vagvolgyi C."/>
            <person name="Papp T."/>
            <person name="Martin F.M."/>
            <person name="Miettinen O."/>
            <person name="Hibbett D.S."/>
            <person name="Nagy L.G."/>
        </authorList>
    </citation>
    <scope>NUCLEOTIDE SEQUENCE [LARGE SCALE GENOMIC DNA]</scope>
    <source>
        <strain evidence="5 6">CBS 962.96</strain>
    </source>
</reference>
<feature type="chain" id="PRO_5020992940" evidence="3">
    <location>
        <begin position="33"/>
        <end position="403"/>
    </location>
</feature>
<feature type="signal peptide" evidence="3">
    <location>
        <begin position="1"/>
        <end position="32"/>
    </location>
</feature>
<keyword evidence="3" id="KW-0732">Signal</keyword>
<evidence type="ECO:0000256" key="1">
    <source>
        <dbReference type="ARBA" id="ARBA00022801"/>
    </source>
</evidence>
<comment type="similarity">
    <text evidence="2">Belongs to the AB hydrolase superfamily. Epoxide hydrolase family.</text>
</comment>
<dbReference type="Proteomes" id="UP000297245">
    <property type="component" value="Unassembled WGS sequence"/>
</dbReference>
<dbReference type="Gene3D" id="3.40.50.1820">
    <property type="entry name" value="alpha/beta hydrolase"/>
    <property type="match status" value="1"/>
</dbReference>
<evidence type="ECO:0000256" key="3">
    <source>
        <dbReference type="SAM" id="SignalP"/>
    </source>
</evidence>
<keyword evidence="1 5" id="KW-0378">Hydrolase</keyword>
<dbReference type="InterPro" id="IPR000639">
    <property type="entry name" value="Epox_hydrolase-like"/>
</dbReference>
<accession>A0A4S8MF51</accession>
<proteinExistence type="inferred from homology"/>
<dbReference type="GO" id="GO:0016787">
    <property type="term" value="F:hydrolase activity"/>
    <property type="evidence" value="ECO:0007669"/>
    <property type="project" value="UniProtKB-KW"/>
</dbReference>
<evidence type="ECO:0000313" key="5">
    <source>
        <dbReference type="EMBL" id="THV01207.1"/>
    </source>
</evidence>
<dbReference type="PANTHER" id="PTHR43329">
    <property type="entry name" value="EPOXIDE HYDROLASE"/>
    <property type="match status" value="1"/>
</dbReference>
<dbReference type="InterPro" id="IPR000073">
    <property type="entry name" value="AB_hydrolase_1"/>
</dbReference>